<protein>
    <submittedName>
        <fullName evidence="2">Uncharacterized protein</fullName>
    </submittedName>
</protein>
<reference evidence="2" key="1">
    <citation type="submission" date="2020-06" db="EMBL/GenBank/DDBJ databases">
        <title>Analysis procedures for assessing recovery of high quality, complete, closed genomes from Nanopore long read metagenome sequencing.</title>
        <authorList>
            <person name="Bessarab I."/>
            <person name="Arumugam K."/>
            <person name="Haryono M."/>
            <person name="Liu X."/>
            <person name="Roy S."/>
            <person name="Zuniga-Montanez R.E."/>
            <person name="Qiu G."/>
            <person name="Drautz-Moses D.I."/>
            <person name="Law Y.Y."/>
            <person name="Wuertz S."/>
            <person name="Lauro F.M."/>
            <person name="Huson D.H."/>
            <person name="Williams R.B."/>
        </authorList>
    </citation>
    <scope>NUCLEOTIDE SEQUENCE [LARGE SCALE GENOMIC DNA]</scope>
    <source>
        <strain evidence="2">SSD2</strain>
    </source>
</reference>
<feature type="region of interest" description="Disordered" evidence="1">
    <location>
        <begin position="1"/>
        <end position="21"/>
    </location>
</feature>
<evidence type="ECO:0000256" key="1">
    <source>
        <dbReference type="SAM" id="MobiDB-lite"/>
    </source>
</evidence>
<name>A0A7L6AVL9_9GAMM</name>
<evidence type="ECO:0000313" key="3">
    <source>
        <dbReference type="Proteomes" id="UP000510621"/>
    </source>
</evidence>
<feature type="compositionally biased region" description="Polar residues" evidence="1">
    <location>
        <begin position="1"/>
        <end position="16"/>
    </location>
</feature>
<dbReference type="AlphaFoldDB" id="A0A7L6AVL9"/>
<dbReference type="KEGG" id="this:HZT40_18280"/>
<sequence length="60" mass="6625">MENTTSTDWMNPSENGKNAGKTPVFGVFQFGRVLAAIPPRIILNNGVSTRLLFNQNEAMK</sequence>
<gene>
    <name evidence="2" type="ORF">HZT40_18280</name>
</gene>
<evidence type="ECO:0000313" key="2">
    <source>
        <dbReference type="EMBL" id="QLQ33214.1"/>
    </source>
</evidence>
<proteinExistence type="predicted"/>
<dbReference type="EMBL" id="CP059265">
    <property type="protein sequence ID" value="QLQ33214.1"/>
    <property type="molecule type" value="Genomic_DNA"/>
</dbReference>
<organism evidence="2 3">
    <name type="scientific">Candidatus Thiothrix singaporensis</name>
    <dbReference type="NCBI Taxonomy" id="2799669"/>
    <lineage>
        <taxon>Bacteria</taxon>
        <taxon>Pseudomonadati</taxon>
        <taxon>Pseudomonadota</taxon>
        <taxon>Gammaproteobacteria</taxon>
        <taxon>Thiotrichales</taxon>
        <taxon>Thiotrichaceae</taxon>
        <taxon>Thiothrix</taxon>
    </lineage>
</organism>
<accession>A0A7L6AVL9</accession>
<dbReference type="Proteomes" id="UP000510621">
    <property type="component" value="Chromosome"/>
</dbReference>
<keyword evidence="3" id="KW-1185">Reference proteome</keyword>